<evidence type="ECO:0000256" key="1">
    <source>
        <dbReference type="ARBA" id="ARBA00005721"/>
    </source>
</evidence>
<evidence type="ECO:0000313" key="3">
    <source>
        <dbReference type="Proteomes" id="UP000546162"/>
    </source>
</evidence>
<proteinExistence type="inferred from homology"/>
<dbReference type="Proteomes" id="UP000546162">
    <property type="component" value="Unassembled WGS sequence"/>
</dbReference>
<evidence type="ECO:0000313" key="2">
    <source>
        <dbReference type="EMBL" id="MBB4739228.1"/>
    </source>
</evidence>
<accession>A0A7W7GVR8</accession>
<name>A0A7W7GVR8_9ACTN</name>
<dbReference type="InterPro" id="IPR005531">
    <property type="entry name" value="Asp23"/>
</dbReference>
<comment type="caution">
    <text evidence="2">The sequence shown here is derived from an EMBL/GenBank/DDBJ whole genome shotgun (WGS) entry which is preliminary data.</text>
</comment>
<dbReference type="RefSeq" id="WP_185039798.1">
    <property type="nucleotide sequence ID" value="NZ_BAABFG010000005.1"/>
</dbReference>
<keyword evidence="3" id="KW-1185">Reference proteome</keyword>
<organism evidence="2 3">
    <name type="scientific">Actinoplanes octamycinicus</name>
    <dbReference type="NCBI Taxonomy" id="135948"/>
    <lineage>
        <taxon>Bacteria</taxon>
        <taxon>Bacillati</taxon>
        <taxon>Actinomycetota</taxon>
        <taxon>Actinomycetes</taxon>
        <taxon>Micromonosporales</taxon>
        <taxon>Micromonosporaceae</taxon>
        <taxon>Actinoplanes</taxon>
    </lineage>
</organism>
<dbReference type="PANTHER" id="PTHR34297:SF3">
    <property type="entry name" value="ALKALINE SHOCK PROTEIN 23"/>
    <property type="match status" value="1"/>
</dbReference>
<reference evidence="2 3" key="1">
    <citation type="submission" date="2020-08" db="EMBL/GenBank/DDBJ databases">
        <title>Sequencing the genomes of 1000 actinobacteria strains.</title>
        <authorList>
            <person name="Klenk H.-P."/>
        </authorList>
    </citation>
    <scope>NUCLEOTIDE SEQUENCE [LARGE SCALE GENOMIC DNA]</scope>
    <source>
        <strain evidence="2 3">DSM 45809</strain>
    </source>
</reference>
<dbReference type="AlphaFoldDB" id="A0A7W7GVR8"/>
<dbReference type="Pfam" id="PF03780">
    <property type="entry name" value="Asp23"/>
    <property type="match status" value="1"/>
</dbReference>
<gene>
    <name evidence="2" type="ORF">BJY16_002687</name>
</gene>
<sequence length="123" mass="12158">MTEPTGGTTANGSTTVSSEVVEKIAAAAARAVPGVADLGGDVARFFNSVLDKVGLDTVGDATRGVSAQVKDGTVTVNIVVVLAAGTVVAEVTGAVQTTVTEAVQSYGLRVIAVNVNVDDIAIG</sequence>
<protein>
    <submittedName>
        <fullName evidence="2">Putative alkaline shock family protein YloU</fullName>
    </submittedName>
</protein>
<dbReference type="EMBL" id="JACHNB010000001">
    <property type="protein sequence ID" value="MBB4739228.1"/>
    <property type="molecule type" value="Genomic_DNA"/>
</dbReference>
<dbReference type="PANTHER" id="PTHR34297">
    <property type="entry name" value="HYPOTHETICAL CYTOSOLIC PROTEIN-RELATED"/>
    <property type="match status" value="1"/>
</dbReference>
<comment type="similarity">
    <text evidence="1">Belongs to the asp23 family.</text>
</comment>